<dbReference type="OrthoDB" id="5614223at2"/>
<feature type="domain" description="DUF5666" evidence="3">
    <location>
        <begin position="51"/>
        <end position="103"/>
    </location>
</feature>
<dbReference type="HOGENOM" id="CLU_430711_0_0_6"/>
<protein>
    <recommendedName>
        <fullName evidence="3">DUF5666 domain-containing protein</fullName>
    </recommendedName>
</protein>
<evidence type="ECO:0000259" key="3">
    <source>
        <dbReference type="Pfam" id="PF18914"/>
    </source>
</evidence>
<gene>
    <name evidence="4" type="ORF">NOR51B_1003</name>
</gene>
<feature type="domain" description="DUF5666" evidence="3">
    <location>
        <begin position="271"/>
        <end position="327"/>
    </location>
</feature>
<dbReference type="InterPro" id="IPR043724">
    <property type="entry name" value="DUF5666"/>
</dbReference>
<proteinExistence type="predicted"/>
<dbReference type="EMBL" id="DS999411">
    <property type="protein sequence ID" value="EED35061.1"/>
    <property type="molecule type" value="Genomic_DNA"/>
</dbReference>
<feature type="signal peptide" evidence="2">
    <location>
        <begin position="1"/>
        <end position="30"/>
    </location>
</feature>
<dbReference type="eggNOG" id="COG4733">
    <property type="taxonomic scope" value="Bacteria"/>
</dbReference>
<accession>B8KVC0</accession>
<evidence type="ECO:0000256" key="1">
    <source>
        <dbReference type="SAM" id="MobiDB-lite"/>
    </source>
</evidence>
<reference evidence="5" key="1">
    <citation type="journal article" date="2013" name="BMC Microbiol.">
        <title>Taxonomy and evolution of bacteriochlorophyll a-containing members of the OM60/NOR5 clade of marine gammaproteobacteria: description of Luminiphilus syltensis gen. nov., sp. nov., reclassification of Haliea rubra as Pseudohaliea rubra gen. nov., comb. nov., and emendation of Chromatocurvus halotolerans.</title>
        <authorList>
            <person name="Spring S."/>
            <person name="Riedel T."/>
            <person name="Sproer C."/>
            <person name="Yan S."/>
            <person name="Harder J."/>
            <person name="Fuchs B.M."/>
        </authorList>
    </citation>
    <scope>NUCLEOTIDE SEQUENCE [LARGE SCALE GENOMIC DNA]</scope>
    <source>
        <strain evidence="5">NOR51-B</strain>
    </source>
</reference>
<feature type="compositionally biased region" description="Acidic residues" evidence="1">
    <location>
        <begin position="493"/>
        <end position="559"/>
    </location>
</feature>
<feature type="domain" description="DUF5666" evidence="3">
    <location>
        <begin position="338"/>
        <end position="405"/>
    </location>
</feature>
<name>B8KVC0_9GAMM</name>
<sequence>MMIPFKRKALSTAMVLLGLTACGGGGGAGAGLSVAGSPPSSGISGSGNSVEGTISAFGSIFVNGVEFETDDAEIFRDGQLVTEGELGVGMVVLVRGEINDDGTTGTASVVVVDGFVEGPIDEITVSADGDSKQISVLGIDVIVERTGTVFDDVTFETLAVGDVVEVSGFPEPGNNLRATRVEKESDFIEGETAVELEGLISDRTDTTFTLGRYSVDYSSADLSDLGGETLQDGDRVEVYGTLVDLTITATKVEFEDDVIDEVEVDDDVSVEGTISDFVNIGDFKVNGIAVDGSAAVITPSGLTVANGLIVEVEGLWNGQLLVAESIETRRGRIEIEATVSGVDADAGTITLGLGDNAVVVTVNSRTLFDDDTDRIARLSIRDIVVGDFLEVEAYRDGETLIATRVDREESDEEISVQGLVEDFTPGVDVTVFGTSYDVTLAEFEDDDGNRLSLEAFFDRIAIGDLIEIEADAAAPTFALEVEFESSDRFDGGLEFDDDDDDFDDDESEDDVDDESDQDELEDDGSEEDESEDDGSEEDGSEDDESEDDGSEEDDVEDDA</sequence>
<feature type="chain" id="PRO_5002875997" description="DUF5666 domain-containing protein" evidence="2">
    <location>
        <begin position="31"/>
        <end position="559"/>
    </location>
</feature>
<feature type="domain" description="DUF5666" evidence="3">
    <location>
        <begin position="117"/>
        <end position="182"/>
    </location>
</feature>
<dbReference type="PROSITE" id="PS51257">
    <property type="entry name" value="PROKAR_LIPOPROTEIN"/>
    <property type="match status" value="1"/>
</dbReference>
<feature type="region of interest" description="Disordered" evidence="1">
    <location>
        <begin position="488"/>
        <end position="559"/>
    </location>
</feature>
<dbReference type="Pfam" id="PF18914">
    <property type="entry name" value="DUF5666"/>
    <property type="match status" value="5"/>
</dbReference>
<organism evidence="4 5">
    <name type="scientific">Luminiphilus syltensis NOR5-1B</name>
    <dbReference type="NCBI Taxonomy" id="565045"/>
    <lineage>
        <taxon>Bacteria</taxon>
        <taxon>Pseudomonadati</taxon>
        <taxon>Pseudomonadota</taxon>
        <taxon>Gammaproteobacteria</taxon>
        <taxon>Cellvibrionales</taxon>
        <taxon>Halieaceae</taxon>
        <taxon>Luminiphilus</taxon>
    </lineage>
</organism>
<keyword evidence="5" id="KW-1185">Reference proteome</keyword>
<dbReference type="Proteomes" id="UP000004699">
    <property type="component" value="Unassembled WGS sequence"/>
</dbReference>
<evidence type="ECO:0000256" key="2">
    <source>
        <dbReference type="SAM" id="SignalP"/>
    </source>
</evidence>
<dbReference type="STRING" id="565045.NOR51B_1003"/>
<feature type="domain" description="DUF5666" evidence="3">
    <location>
        <begin position="197"/>
        <end position="253"/>
    </location>
</feature>
<keyword evidence="2" id="KW-0732">Signal</keyword>
<evidence type="ECO:0000313" key="4">
    <source>
        <dbReference type="EMBL" id="EED35061.1"/>
    </source>
</evidence>
<evidence type="ECO:0000313" key="5">
    <source>
        <dbReference type="Proteomes" id="UP000004699"/>
    </source>
</evidence>
<dbReference type="RefSeq" id="WP_009019808.1">
    <property type="nucleotide sequence ID" value="NZ_DS999411.1"/>
</dbReference>
<dbReference type="AlphaFoldDB" id="B8KVC0"/>